<evidence type="ECO:0000313" key="12">
    <source>
        <dbReference type="EMBL" id="KAK8958264.1"/>
    </source>
</evidence>
<comment type="similarity">
    <text evidence="2">Belongs to the ERD2 family.</text>
</comment>
<accession>A0ABR2M3V1</accession>
<keyword evidence="4 11" id="KW-0812">Transmembrane</keyword>
<evidence type="ECO:0000256" key="2">
    <source>
        <dbReference type="ARBA" id="ARBA00010120"/>
    </source>
</evidence>
<name>A0ABR2M3V1_9ASPA</name>
<evidence type="ECO:0000256" key="10">
    <source>
        <dbReference type="ARBA" id="ARBA00023170"/>
    </source>
</evidence>
<evidence type="ECO:0000256" key="11">
    <source>
        <dbReference type="SAM" id="Phobius"/>
    </source>
</evidence>
<evidence type="ECO:0000256" key="1">
    <source>
        <dbReference type="ARBA" id="ARBA00004477"/>
    </source>
</evidence>
<dbReference type="Proteomes" id="UP001412067">
    <property type="component" value="Unassembled WGS sequence"/>
</dbReference>
<evidence type="ECO:0000256" key="8">
    <source>
        <dbReference type="ARBA" id="ARBA00022989"/>
    </source>
</evidence>
<feature type="transmembrane region" description="Helical" evidence="11">
    <location>
        <begin position="120"/>
        <end position="141"/>
    </location>
</feature>
<evidence type="ECO:0000256" key="6">
    <source>
        <dbReference type="ARBA" id="ARBA00022892"/>
    </source>
</evidence>
<evidence type="ECO:0000256" key="4">
    <source>
        <dbReference type="ARBA" id="ARBA00022692"/>
    </source>
</evidence>
<keyword evidence="6" id="KW-0931">ER-Golgi transport</keyword>
<keyword evidence="13" id="KW-1185">Reference proteome</keyword>
<organism evidence="12 13">
    <name type="scientific">Platanthera guangdongensis</name>
    <dbReference type="NCBI Taxonomy" id="2320717"/>
    <lineage>
        <taxon>Eukaryota</taxon>
        <taxon>Viridiplantae</taxon>
        <taxon>Streptophyta</taxon>
        <taxon>Embryophyta</taxon>
        <taxon>Tracheophyta</taxon>
        <taxon>Spermatophyta</taxon>
        <taxon>Magnoliopsida</taxon>
        <taxon>Liliopsida</taxon>
        <taxon>Asparagales</taxon>
        <taxon>Orchidaceae</taxon>
        <taxon>Orchidoideae</taxon>
        <taxon>Orchideae</taxon>
        <taxon>Orchidinae</taxon>
        <taxon>Platanthera</taxon>
    </lineage>
</organism>
<keyword evidence="3" id="KW-0813">Transport</keyword>
<dbReference type="EMBL" id="JBBWWR010000012">
    <property type="protein sequence ID" value="KAK8958264.1"/>
    <property type="molecule type" value="Genomic_DNA"/>
</dbReference>
<keyword evidence="5" id="KW-0256">Endoplasmic reticulum</keyword>
<comment type="caution">
    <text evidence="12">The sequence shown here is derived from an EMBL/GenBank/DDBJ whole genome shotgun (WGS) entry which is preliminary data.</text>
</comment>
<keyword evidence="9 11" id="KW-0472">Membrane</keyword>
<keyword evidence="7" id="KW-0653">Protein transport</keyword>
<keyword evidence="8 11" id="KW-1133">Transmembrane helix</keyword>
<evidence type="ECO:0000256" key="9">
    <source>
        <dbReference type="ARBA" id="ARBA00023136"/>
    </source>
</evidence>
<comment type="subcellular location">
    <subcellularLocation>
        <location evidence="1">Endoplasmic reticulum membrane</location>
        <topology evidence="1">Multi-pass membrane protein</topology>
    </subcellularLocation>
</comment>
<gene>
    <name evidence="12" type="primary">ERD2</name>
    <name evidence="12" type="ORF">KSP40_PGU003327</name>
</gene>
<reference evidence="12 13" key="1">
    <citation type="journal article" date="2022" name="Nat. Plants">
        <title>Genomes of leafy and leafless Platanthera orchids illuminate the evolution of mycoheterotrophy.</title>
        <authorList>
            <person name="Li M.H."/>
            <person name="Liu K.W."/>
            <person name="Li Z."/>
            <person name="Lu H.C."/>
            <person name="Ye Q.L."/>
            <person name="Zhang D."/>
            <person name="Wang J.Y."/>
            <person name="Li Y.F."/>
            <person name="Zhong Z.M."/>
            <person name="Liu X."/>
            <person name="Yu X."/>
            <person name="Liu D.K."/>
            <person name="Tu X.D."/>
            <person name="Liu B."/>
            <person name="Hao Y."/>
            <person name="Liao X.Y."/>
            <person name="Jiang Y.T."/>
            <person name="Sun W.H."/>
            <person name="Chen J."/>
            <person name="Chen Y.Q."/>
            <person name="Ai Y."/>
            <person name="Zhai J.W."/>
            <person name="Wu S.S."/>
            <person name="Zhou Z."/>
            <person name="Hsiao Y.Y."/>
            <person name="Wu W.L."/>
            <person name="Chen Y.Y."/>
            <person name="Lin Y.F."/>
            <person name="Hsu J.L."/>
            <person name="Li C.Y."/>
            <person name="Wang Z.W."/>
            <person name="Zhao X."/>
            <person name="Zhong W.Y."/>
            <person name="Ma X.K."/>
            <person name="Ma L."/>
            <person name="Huang J."/>
            <person name="Chen G.Z."/>
            <person name="Huang M.Z."/>
            <person name="Huang L."/>
            <person name="Peng D.H."/>
            <person name="Luo Y.B."/>
            <person name="Zou S.Q."/>
            <person name="Chen S.P."/>
            <person name="Lan S."/>
            <person name="Tsai W.C."/>
            <person name="Van de Peer Y."/>
            <person name="Liu Z.J."/>
        </authorList>
    </citation>
    <scope>NUCLEOTIDE SEQUENCE [LARGE SCALE GENOMIC DNA]</scope>
    <source>
        <strain evidence="12">Lor288</strain>
    </source>
</reference>
<evidence type="ECO:0000256" key="3">
    <source>
        <dbReference type="ARBA" id="ARBA00022448"/>
    </source>
</evidence>
<protein>
    <submittedName>
        <fullName evidence="12">ER lumen protein retaining receptor</fullName>
    </submittedName>
</protein>
<evidence type="ECO:0000256" key="5">
    <source>
        <dbReference type="ARBA" id="ARBA00022824"/>
    </source>
</evidence>
<dbReference type="InterPro" id="IPR000133">
    <property type="entry name" value="ER_ret_rcpt"/>
</dbReference>
<evidence type="ECO:0000256" key="7">
    <source>
        <dbReference type="ARBA" id="ARBA00022927"/>
    </source>
</evidence>
<dbReference type="PRINTS" id="PR00660">
    <property type="entry name" value="ERLUMENR"/>
</dbReference>
<keyword evidence="10 12" id="KW-0675">Receptor</keyword>
<dbReference type="PANTHER" id="PTHR10585">
    <property type="entry name" value="ER LUMEN PROTEIN RETAINING RECEPTOR"/>
    <property type="match status" value="1"/>
</dbReference>
<evidence type="ECO:0000313" key="13">
    <source>
        <dbReference type="Proteomes" id="UP001412067"/>
    </source>
</evidence>
<feature type="transmembrane region" description="Helical" evidence="11">
    <location>
        <begin position="47"/>
        <end position="64"/>
    </location>
</feature>
<sequence length="176" mass="20722">MGFCRVRHCTKTGSRTSCEIPTTFRRLLATTPPPRQFRHVDRLRFRWSHLCVSECIVSVVLVYVSGRPRSGRSKVTRSSSRDHHRLRIRKDVSFRGAYRAFYILNWIYRYLAENHYSRWISWVAGIVQTALYLDFFYYYFIRSAVAMLAAKVKFVTDTLASKSKTAHELLRIIQCS</sequence>
<proteinExistence type="inferred from homology"/>